<name>A0A5D3YMP2_9BACT</name>
<dbReference type="EMBL" id="VNHY01000001">
    <property type="protein sequence ID" value="TYP95144.1"/>
    <property type="molecule type" value="Genomic_DNA"/>
</dbReference>
<dbReference type="Proteomes" id="UP000324595">
    <property type="component" value="Unassembled WGS sequence"/>
</dbReference>
<comment type="caution">
    <text evidence="4">The sequence shown here is derived from an EMBL/GenBank/DDBJ whole genome shotgun (WGS) entry which is preliminary data.</text>
</comment>
<keyword evidence="5" id="KW-1185">Reference proteome</keyword>
<organism evidence="4 5">
    <name type="scientific">Fodinibius salinus</name>
    <dbReference type="NCBI Taxonomy" id="860790"/>
    <lineage>
        <taxon>Bacteria</taxon>
        <taxon>Pseudomonadati</taxon>
        <taxon>Balneolota</taxon>
        <taxon>Balneolia</taxon>
        <taxon>Balneolales</taxon>
        <taxon>Balneolaceae</taxon>
        <taxon>Fodinibius</taxon>
    </lineage>
</organism>
<evidence type="ECO:0000256" key="2">
    <source>
        <dbReference type="ARBA" id="ARBA00023002"/>
    </source>
</evidence>
<accession>A0A5D3YMP2</accession>
<evidence type="ECO:0000256" key="1">
    <source>
        <dbReference type="ARBA" id="ARBA00006484"/>
    </source>
</evidence>
<sequence length="255" mass="28523">MRNRLEEKWAFITGATAGIGKATAELFAQSQCNVVINGRRKERLENLKNHLQEEYKVAVRIACFDVRNREAISDWLSAFDQPIDILVNNAGLARGVDAVFDAQFDDWDDMIDTNIKGVLNMTRLIAPQMKERNSGHIINIGSIAGHESYDGGSVYCATKHAVKAFTESTKKDLHGTKVRVSMVSPGLVETEFSNVRFKGDDDRADEVYDDMQPLTGQDIAEVVHFIANRPPHVNIMDSIVFPVDQSSSSMVYRDE</sequence>
<protein>
    <submittedName>
        <fullName evidence="4">Serine 3-dehydrogenase</fullName>
    </submittedName>
</protein>
<dbReference type="PRINTS" id="PR00080">
    <property type="entry name" value="SDRFAMILY"/>
</dbReference>
<dbReference type="OrthoDB" id="9775296at2"/>
<dbReference type="SUPFAM" id="SSF51735">
    <property type="entry name" value="NAD(P)-binding Rossmann-fold domains"/>
    <property type="match status" value="1"/>
</dbReference>
<evidence type="ECO:0000313" key="4">
    <source>
        <dbReference type="EMBL" id="TYP95144.1"/>
    </source>
</evidence>
<dbReference type="GO" id="GO:0016616">
    <property type="term" value="F:oxidoreductase activity, acting on the CH-OH group of donors, NAD or NADP as acceptor"/>
    <property type="evidence" value="ECO:0007669"/>
    <property type="project" value="UniProtKB-ARBA"/>
</dbReference>
<reference evidence="4 5" key="1">
    <citation type="submission" date="2019-07" db="EMBL/GenBank/DDBJ databases">
        <title>Genomic Encyclopedia of Archaeal and Bacterial Type Strains, Phase II (KMG-II): from individual species to whole genera.</title>
        <authorList>
            <person name="Goeker M."/>
        </authorList>
    </citation>
    <scope>NUCLEOTIDE SEQUENCE [LARGE SCALE GENOMIC DNA]</scope>
    <source>
        <strain evidence="4 5">DSM 21935</strain>
    </source>
</reference>
<keyword evidence="2" id="KW-0560">Oxidoreductase</keyword>
<dbReference type="Pfam" id="PF00106">
    <property type="entry name" value="adh_short"/>
    <property type="match status" value="1"/>
</dbReference>
<dbReference type="PANTHER" id="PTHR42901:SF1">
    <property type="entry name" value="ALCOHOL DEHYDROGENASE"/>
    <property type="match status" value="1"/>
</dbReference>
<dbReference type="Gene3D" id="3.40.50.720">
    <property type="entry name" value="NAD(P)-binding Rossmann-like Domain"/>
    <property type="match status" value="1"/>
</dbReference>
<gene>
    <name evidence="4" type="ORF">LX73_0439</name>
</gene>
<evidence type="ECO:0000313" key="5">
    <source>
        <dbReference type="Proteomes" id="UP000324595"/>
    </source>
</evidence>
<dbReference type="AlphaFoldDB" id="A0A5D3YMP2"/>
<dbReference type="InterPro" id="IPR036291">
    <property type="entry name" value="NAD(P)-bd_dom_sf"/>
</dbReference>
<proteinExistence type="inferred from homology"/>
<dbReference type="PRINTS" id="PR00081">
    <property type="entry name" value="GDHRDH"/>
</dbReference>
<evidence type="ECO:0000256" key="3">
    <source>
        <dbReference type="RuleBase" id="RU000363"/>
    </source>
</evidence>
<comment type="similarity">
    <text evidence="1 3">Belongs to the short-chain dehydrogenases/reductases (SDR) family.</text>
</comment>
<dbReference type="InterPro" id="IPR002347">
    <property type="entry name" value="SDR_fam"/>
</dbReference>
<dbReference type="FunFam" id="3.40.50.720:FF:000047">
    <property type="entry name" value="NADP-dependent L-serine/L-allo-threonine dehydrogenase"/>
    <property type="match status" value="1"/>
</dbReference>
<dbReference type="PANTHER" id="PTHR42901">
    <property type="entry name" value="ALCOHOL DEHYDROGENASE"/>
    <property type="match status" value="1"/>
</dbReference>
<dbReference type="RefSeq" id="WP_148897820.1">
    <property type="nucleotide sequence ID" value="NZ_VNHY01000001.1"/>
</dbReference>